<evidence type="ECO:0000313" key="1">
    <source>
        <dbReference type="EMBL" id="CAG9335023.1"/>
    </source>
</evidence>
<evidence type="ECO:0000313" key="2">
    <source>
        <dbReference type="Proteomes" id="UP001162131"/>
    </source>
</evidence>
<reference evidence="1" key="1">
    <citation type="submission" date="2021-09" db="EMBL/GenBank/DDBJ databases">
        <authorList>
            <consortium name="AG Swart"/>
            <person name="Singh M."/>
            <person name="Singh A."/>
            <person name="Seah K."/>
            <person name="Emmerich C."/>
        </authorList>
    </citation>
    <scope>NUCLEOTIDE SEQUENCE</scope>
    <source>
        <strain evidence="1">ATCC30299</strain>
    </source>
</reference>
<gene>
    <name evidence="1" type="ORF">BSTOLATCC_MIC62604</name>
</gene>
<protein>
    <submittedName>
        <fullName evidence="1">Uncharacterized protein</fullName>
    </submittedName>
</protein>
<accession>A0AAU9KNW8</accession>
<dbReference type="Proteomes" id="UP001162131">
    <property type="component" value="Unassembled WGS sequence"/>
</dbReference>
<proteinExistence type="predicted"/>
<keyword evidence="2" id="KW-1185">Reference proteome</keyword>
<sequence>MNCKEKCSKCMSAIADEVTFWIEVFAEYLGWTKSDYHWVFEQHEEDLREHARQNEIKRRRAKYYKEN</sequence>
<dbReference type="EMBL" id="CAJZBQ010000060">
    <property type="protein sequence ID" value="CAG9335023.1"/>
    <property type="molecule type" value="Genomic_DNA"/>
</dbReference>
<organism evidence="1 2">
    <name type="scientific">Blepharisma stoltei</name>
    <dbReference type="NCBI Taxonomy" id="1481888"/>
    <lineage>
        <taxon>Eukaryota</taxon>
        <taxon>Sar</taxon>
        <taxon>Alveolata</taxon>
        <taxon>Ciliophora</taxon>
        <taxon>Postciliodesmatophora</taxon>
        <taxon>Heterotrichea</taxon>
        <taxon>Heterotrichida</taxon>
        <taxon>Blepharismidae</taxon>
        <taxon>Blepharisma</taxon>
    </lineage>
</organism>
<name>A0AAU9KNW8_9CILI</name>
<dbReference type="AlphaFoldDB" id="A0AAU9KNW8"/>
<comment type="caution">
    <text evidence="1">The sequence shown here is derived from an EMBL/GenBank/DDBJ whole genome shotgun (WGS) entry which is preliminary data.</text>
</comment>